<evidence type="ECO:0000313" key="3">
    <source>
        <dbReference type="EMBL" id="MFB5681162.1"/>
    </source>
</evidence>
<gene>
    <name evidence="3" type="ORF">ACE3NQ_09590</name>
</gene>
<sequence length="298" mass="31498">MLLLIKKRMIYAAALASVMALILSACGGKQVSPPANNTPAANTPAPEQNEPAAQTPETHTGTGVYNGQADPHTVEIEVDGEPTAYQLGEGVDAEVAQLNEGDAVSFEYTEEPIEGDTAKQLTITKITKTGDAASHGGNDSAQGGQGSARPATATFEVNLEGTKEERTAELAQGDGYSLYVFDMMSFFPDQNRVAMAVDDNYYAEISKLPSDFKLDTLEKEGKEELAATGKVEKAEGSDIPADLKGAKLFLSAAGNGVTQKYIVLENEGQGFAVKVNAPQGDALEGFMGHIYKTLNTLQ</sequence>
<dbReference type="EMBL" id="JBHILM010000008">
    <property type="protein sequence ID" value="MFB5681162.1"/>
    <property type="molecule type" value="Genomic_DNA"/>
</dbReference>
<dbReference type="RefSeq" id="WP_375524955.1">
    <property type="nucleotide sequence ID" value="NZ_JBHILM010000008.1"/>
</dbReference>
<feature type="signal peptide" evidence="2">
    <location>
        <begin position="1"/>
        <end position="25"/>
    </location>
</feature>
<organism evidence="3 4">
    <name type="scientific">Paenibacillus terreus</name>
    <dbReference type="NCBI Taxonomy" id="1387834"/>
    <lineage>
        <taxon>Bacteria</taxon>
        <taxon>Bacillati</taxon>
        <taxon>Bacillota</taxon>
        <taxon>Bacilli</taxon>
        <taxon>Bacillales</taxon>
        <taxon>Paenibacillaceae</taxon>
        <taxon>Paenibacillus</taxon>
    </lineage>
</organism>
<keyword evidence="2" id="KW-0732">Signal</keyword>
<evidence type="ECO:0000256" key="2">
    <source>
        <dbReference type="SAM" id="SignalP"/>
    </source>
</evidence>
<feature type="chain" id="PRO_5046711832" evidence="2">
    <location>
        <begin position="26"/>
        <end position="298"/>
    </location>
</feature>
<evidence type="ECO:0000313" key="4">
    <source>
        <dbReference type="Proteomes" id="UP001580407"/>
    </source>
</evidence>
<reference evidence="3 4" key="1">
    <citation type="submission" date="2024-09" db="EMBL/GenBank/DDBJ databases">
        <authorList>
            <person name="Ruan L."/>
        </authorList>
    </citation>
    <scope>NUCLEOTIDE SEQUENCE [LARGE SCALE GENOMIC DNA]</scope>
    <source>
        <strain evidence="3 4">D33</strain>
    </source>
</reference>
<dbReference type="PROSITE" id="PS51257">
    <property type="entry name" value="PROKAR_LIPOPROTEIN"/>
    <property type="match status" value="1"/>
</dbReference>
<name>A0ABV5B6Q1_9BACL</name>
<evidence type="ECO:0000256" key="1">
    <source>
        <dbReference type="SAM" id="MobiDB-lite"/>
    </source>
</evidence>
<keyword evidence="4" id="KW-1185">Reference proteome</keyword>
<feature type="region of interest" description="Disordered" evidence="1">
    <location>
        <begin position="34"/>
        <end position="68"/>
    </location>
</feature>
<feature type="region of interest" description="Disordered" evidence="1">
    <location>
        <begin position="129"/>
        <end position="150"/>
    </location>
</feature>
<dbReference type="Proteomes" id="UP001580407">
    <property type="component" value="Unassembled WGS sequence"/>
</dbReference>
<comment type="caution">
    <text evidence="3">The sequence shown here is derived from an EMBL/GenBank/DDBJ whole genome shotgun (WGS) entry which is preliminary data.</text>
</comment>
<feature type="compositionally biased region" description="Low complexity" evidence="1">
    <location>
        <begin position="34"/>
        <end position="57"/>
    </location>
</feature>
<accession>A0ABV5B6Q1</accession>
<proteinExistence type="predicted"/>
<protein>
    <submittedName>
        <fullName evidence="3">Uncharacterized protein</fullName>
    </submittedName>
</protein>